<comment type="caution">
    <text evidence="5">The sequence shown here is derived from an EMBL/GenBank/DDBJ whole genome shotgun (WGS) entry which is preliminary data.</text>
</comment>
<accession>A0ABV5QZ56</accession>
<dbReference type="Pfam" id="PF01740">
    <property type="entry name" value="STAS"/>
    <property type="match status" value="1"/>
</dbReference>
<dbReference type="PROSITE" id="PS50801">
    <property type="entry name" value="STAS"/>
    <property type="match status" value="1"/>
</dbReference>
<sequence>MRADNGQDTAAPGAPGAQTPPAAAPRAEAAVTLRTHHTETGAAVCTIVGDLDFDTLAAVQEGLTELVDEHPPVLVVDLAQVGFCDSSGLNLLLRTRAAAVTAGTELRLAGVAPAVMRVLELTGADTVFSLYDSVADALAA</sequence>
<feature type="region of interest" description="Disordered" evidence="3">
    <location>
        <begin position="1"/>
        <end position="26"/>
    </location>
</feature>
<name>A0ABV5QZ56_9ACTN</name>
<dbReference type="InterPro" id="IPR002645">
    <property type="entry name" value="STAS_dom"/>
</dbReference>
<dbReference type="NCBIfam" id="TIGR00377">
    <property type="entry name" value="ant_ant_sig"/>
    <property type="match status" value="1"/>
</dbReference>
<evidence type="ECO:0000256" key="2">
    <source>
        <dbReference type="RuleBase" id="RU003749"/>
    </source>
</evidence>
<evidence type="ECO:0000259" key="4">
    <source>
        <dbReference type="PROSITE" id="PS50801"/>
    </source>
</evidence>
<evidence type="ECO:0000256" key="3">
    <source>
        <dbReference type="SAM" id="MobiDB-lite"/>
    </source>
</evidence>
<evidence type="ECO:0000313" key="5">
    <source>
        <dbReference type="EMBL" id="MFB9558098.1"/>
    </source>
</evidence>
<feature type="domain" description="STAS" evidence="4">
    <location>
        <begin position="41"/>
        <end position="140"/>
    </location>
</feature>
<reference evidence="5 6" key="1">
    <citation type="submission" date="2024-09" db="EMBL/GenBank/DDBJ databases">
        <authorList>
            <person name="Sun Q."/>
            <person name="Mori K."/>
        </authorList>
    </citation>
    <scope>NUCLEOTIDE SEQUENCE [LARGE SCALE GENOMIC DNA]</scope>
    <source>
        <strain evidence="5 6">JCM 4414</strain>
    </source>
</reference>
<dbReference type="SUPFAM" id="SSF52091">
    <property type="entry name" value="SpoIIaa-like"/>
    <property type="match status" value="1"/>
</dbReference>
<dbReference type="CDD" id="cd07043">
    <property type="entry name" value="STAS_anti-anti-sigma_factors"/>
    <property type="match status" value="1"/>
</dbReference>
<evidence type="ECO:0000313" key="6">
    <source>
        <dbReference type="Proteomes" id="UP001589716"/>
    </source>
</evidence>
<dbReference type="Proteomes" id="UP001589716">
    <property type="component" value="Unassembled WGS sequence"/>
</dbReference>
<comment type="similarity">
    <text evidence="1 2">Belongs to the anti-sigma-factor antagonist family.</text>
</comment>
<proteinExistence type="inferred from homology"/>
<dbReference type="InterPro" id="IPR003658">
    <property type="entry name" value="Anti-sigma_ant"/>
</dbReference>
<evidence type="ECO:0000256" key="1">
    <source>
        <dbReference type="ARBA" id="ARBA00009013"/>
    </source>
</evidence>
<organism evidence="5 6">
    <name type="scientific">Streptomyces roseoviridis</name>
    <dbReference type="NCBI Taxonomy" id="67361"/>
    <lineage>
        <taxon>Bacteria</taxon>
        <taxon>Bacillati</taxon>
        <taxon>Actinomycetota</taxon>
        <taxon>Actinomycetes</taxon>
        <taxon>Kitasatosporales</taxon>
        <taxon>Streptomycetaceae</taxon>
        <taxon>Streptomyces</taxon>
    </lineage>
</organism>
<keyword evidence="6" id="KW-1185">Reference proteome</keyword>
<dbReference type="PANTHER" id="PTHR33495">
    <property type="entry name" value="ANTI-SIGMA FACTOR ANTAGONIST TM_1081-RELATED-RELATED"/>
    <property type="match status" value="1"/>
</dbReference>
<dbReference type="RefSeq" id="WP_345483875.1">
    <property type="nucleotide sequence ID" value="NZ_BAAAWU010000001.1"/>
</dbReference>
<gene>
    <name evidence="5" type="ORF">ACFFTP_28420</name>
</gene>
<dbReference type="Gene3D" id="3.30.750.24">
    <property type="entry name" value="STAS domain"/>
    <property type="match status" value="1"/>
</dbReference>
<protein>
    <recommendedName>
        <fullName evidence="2">Anti-sigma factor antagonist</fullName>
    </recommendedName>
</protein>
<dbReference type="EMBL" id="JBHMCT010000020">
    <property type="protein sequence ID" value="MFB9558098.1"/>
    <property type="molecule type" value="Genomic_DNA"/>
</dbReference>
<dbReference type="InterPro" id="IPR036513">
    <property type="entry name" value="STAS_dom_sf"/>
</dbReference>
<feature type="compositionally biased region" description="Low complexity" evidence="3">
    <location>
        <begin position="10"/>
        <end position="26"/>
    </location>
</feature>
<dbReference type="PANTHER" id="PTHR33495:SF2">
    <property type="entry name" value="ANTI-SIGMA FACTOR ANTAGONIST TM_1081-RELATED"/>
    <property type="match status" value="1"/>
</dbReference>